<name>A0A0K2VLN3_LEPSM</name>
<proteinExistence type="predicted"/>
<dbReference type="AlphaFoldDB" id="A0A0K2VLN3"/>
<protein>
    <submittedName>
        <fullName evidence="1">Uncharacterized protein</fullName>
    </submittedName>
</protein>
<evidence type="ECO:0000313" key="1">
    <source>
        <dbReference type="EMBL" id="CDW51275.1"/>
    </source>
</evidence>
<dbReference type="EMBL" id="HACA01033913">
    <property type="protein sequence ID" value="CDW51275.1"/>
    <property type="molecule type" value="Transcribed_RNA"/>
</dbReference>
<sequence length="48" mass="5372">KFDYLLLSSSECTPRTATSITNVGLVQNNPSLYPNSGVLFVRSRHYPK</sequence>
<reference evidence="1" key="1">
    <citation type="submission" date="2014-05" db="EMBL/GenBank/DDBJ databases">
        <authorList>
            <person name="Chronopoulou M."/>
        </authorList>
    </citation>
    <scope>NUCLEOTIDE SEQUENCE</scope>
    <source>
        <tissue evidence="1">Whole organism</tissue>
    </source>
</reference>
<feature type="non-terminal residue" evidence="1">
    <location>
        <position position="1"/>
    </location>
</feature>
<organism evidence="1">
    <name type="scientific">Lepeophtheirus salmonis</name>
    <name type="common">Salmon louse</name>
    <name type="synonym">Caligus salmonis</name>
    <dbReference type="NCBI Taxonomy" id="72036"/>
    <lineage>
        <taxon>Eukaryota</taxon>
        <taxon>Metazoa</taxon>
        <taxon>Ecdysozoa</taxon>
        <taxon>Arthropoda</taxon>
        <taxon>Crustacea</taxon>
        <taxon>Multicrustacea</taxon>
        <taxon>Hexanauplia</taxon>
        <taxon>Copepoda</taxon>
        <taxon>Siphonostomatoida</taxon>
        <taxon>Caligidae</taxon>
        <taxon>Lepeophtheirus</taxon>
    </lineage>
</organism>
<accession>A0A0K2VLN3</accession>